<reference evidence="11 12" key="1">
    <citation type="submission" date="2020-11" db="EMBL/GenBank/DDBJ databases">
        <title>Genome seq and assembly of Sphingosinicella sp.</title>
        <authorList>
            <person name="Chhetri G."/>
        </authorList>
    </citation>
    <scope>NUCLEOTIDE SEQUENCE [LARGE SCALE GENOMIC DNA]</scope>
    <source>
        <strain evidence="11 12">UDD2</strain>
    </source>
</reference>
<dbReference type="SUPFAM" id="SSF54782">
    <property type="entry name" value="Porphobilinogen deaminase (hydroxymethylbilane synthase), C-terminal domain"/>
    <property type="match status" value="1"/>
</dbReference>
<dbReference type="FunFam" id="3.40.190.10:FF:000005">
    <property type="entry name" value="Porphobilinogen deaminase"/>
    <property type="match status" value="1"/>
</dbReference>
<comment type="miscellaneous">
    <text evidence="8">The porphobilinogen subunits are added to the dipyrromethane group.</text>
</comment>
<comment type="pathway">
    <text evidence="2">Porphyrin-containing compound metabolism; protoporphyrin-IX biosynthesis; coproporphyrinogen-III from 5-aminolevulinate: step 2/4.</text>
</comment>
<feature type="domain" description="Porphobilinogen deaminase N-terminal" evidence="9">
    <location>
        <begin position="5"/>
        <end position="208"/>
    </location>
</feature>
<dbReference type="UniPathway" id="UPA00251">
    <property type="reaction ID" value="UER00319"/>
</dbReference>
<dbReference type="GO" id="GO:0006782">
    <property type="term" value="P:protoporphyrinogen IX biosynthetic process"/>
    <property type="evidence" value="ECO:0007669"/>
    <property type="project" value="UniProtKB-UniRule"/>
</dbReference>
<dbReference type="EMBL" id="CP065592">
    <property type="protein sequence ID" value="QPQ54511.1"/>
    <property type="molecule type" value="Genomic_DNA"/>
</dbReference>
<dbReference type="Gene3D" id="3.30.160.40">
    <property type="entry name" value="Porphobilinogen deaminase, C-terminal domain"/>
    <property type="match status" value="1"/>
</dbReference>
<accession>A0A7T2GIH3</accession>
<evidence type="ECO:0000256" key="2">
    <source>
        <dbReference type="ARBA" id="ARBA00004735"/>
    </source>
</evidence>
<keyword evidence="12" id="KW-1185">Reference proteome</keyword>
<proteinExistence type="inferred from homology"/>
<evidence type="ECO:0000313" key="12">
    <source>
        <dbReference type="Proteomes" id="UP000594873"/>
    </source>
</evidence>
<dbReference type="SUPFAM" id="SSF53850">
    <property type="entry name" value="Periplasmic binding protein-like II"/>
    <property type="match status" value="1"/>
</dbReference>
<name>A0A7T2GIH3_9SPHN</name>
<dbReference type="RefSeq" id="WP_200971037.1">
    <property type="nucleotide sequence ID" value="NZ_CP065592.1"/>
</dbReference>
<dbReference type="Proteomes" id="UP000594873">
    <property type="component" value="Chromosome"/>
</dbReference>
<dbReference type="GO" id="GO:0005737">
    <property type="term" value="C:cytoplasm"/>
    <property type="evidence" value="ECO:0007669"/>
    <property type="project" value="UniProtKB-UniRule"/>
</dbReference>
<evidence type="ECO:0000313" key="11">
    <source>
        <dbReference type="EMBL" id="QPQ54511.1"/>
    </source>
</evidence>
<keyword evidence="6 8" id="KW-0627">Porphyrin biosynthesis</keyword>
<dbReference type="InterPro" id="IPR022419">
    <property type="entry name" value="Porphobilin_deaminase_cofac_BS"/>
</dbReference>
<evidence type="ECO:0000256" key="6">
    <source>
        <dbReference type="ARBA" id="ARBA00023244"/>
    </source>
</evidence>
<feature type="modified residue" description="S-(dipyrrolylmethanemethyl)cysteine" evidence="8">
    <location>
        <position position="237"/>
    </location>
</feature>
<sequence length="302" mass="31830">MNRPLRIGTRGSPLALAQARMTADALKAAHGLSDADIEIVPITTTGDIIQDRPLAEVGGKALWTKELDRCLLDGRTDLSVHSMKDVETIRPGALTVAAMLPRADVRDRLIGAESLDALADGARVGTSSPRRAAQVLARRPDLNIVPIRGNVATRLRKLAGGEADATLLAAAGLDRLDEAAGVAIEDMLPAPSQGAVGVEVLTDNAEVRALVVAIDHRPTSLCVRAERRLLERLGGDCRSPIAALATIADGEILLRAEILTNDGRERQAGEILFAVDDGAAPERLAAMLLERASPALRGLFVG</sequence>
<dbReference type="KEGG" id="sflv:IC614_09210"/>
<evidence type="ECO:0000259" key="10">
    <source>
        <dbReference type="Pfam" id="PF03900"/>
    </source>
</evidence>
<comment type="cofactor">
    <cofactor evidence="8">
        <name>dipyrromethane</name>
        <dbReference type="ChEBI" id="CHEBI:60342"/>
    </cofactor>
    <text evidence="8">Binds 1 dipyrromethane group covalently.</text>
</comment>
<dbReference type="NCBIfam" id="TIGR00212">
    <property type="entry name" value="hemC"/>
    <property type="match status" value="1"/>
</dbReference>
<dbReference type="PRINTS" id="PR00151">
    <property type="entry name" value="PORPHBDMNASE"/>
</dbReference>
<dbReference type="Pfam" id="PF03900">
    <property type="entry name" value="Porphobil_deamC"/>
    <property type="match status" value="1"/>
</dbReference>
<evidence type="ECO:0000259" key="9">
    <source>
        <dbReference type="Pfam" id="PF01379"/>
    </source>
</evidence>
<comment type="similarity">
    <text evidence="3 8">Belongs to the HMBS family.</text>
</comment>
<dbReference type="Pfam" id="PF01379">
    <property type="entry name" value="Porphobil_deam"/>
    <property type="match status" value="1"/>
</dbReference>
<dbReference type="InterPro" id="IPR000860">
    <property type="entry name" value="HemC"/>
</dbReference>
<dbReference type="PIRSF" id="PIRSF001438">
    <property type="entry name" value="4pyrrol_synth_OHMeBilane_synth"/>
    <property type="match status" value="1"/>
</dbReference>
<dbReference type="PROSITE" id="PS00533">
    <property type="entry name" value="PORPHOBILINOGEN_DEAM"/>
    <property type="match status" value="1"/>
</dbReference>
<feature type="domain" description="Porphobilinogen deaminase C-terminal" evidence="10">
    <location>
        <begin position="221"/>
        <end position="275"/>
    </location>
</feature>
<dbReference type="InterPro" id="IPR022418">
    <property type="entry name" value="Porphobilinogen_deaminase_C"/>
</dbReference>
<dbReference type="InterPro" id="IPR036803">
    <property type="entry name" value="Porphobilinogen_deaminase_C_sf"/>
</dbReference>
<evidence type="ECO:0000256" key="5">
    <source>
        <dbReference type="ARBA" id="ARBA00022679"/>
    </source>
</evidence>
<comment type="catalytic activity">
    <reaction evidence="7 8">
        <text>4 porphobilinogen + H2O = hydroxymethylbilane + 4 NH4(+)</text>
        <dbReference type="Rhea" id="RHEA:13185"/>
        <dbReference type="ChEBI" id="CHEBI:15377"/>
        <dbReference type="ChEBI" id="CHEBI:28938"/>
        <dbReference type="ChEBI" id="CHEBI:57845"/>
        <dbReference type="ChEBI" id="CHEBI:58126"/>
        <dbReference type="EC" id="2.5.1.61"/>
    </reaction>
</comment>
<dbReference type="GO" id="GO:0004418">
    <property type="term" value="F:hydroxymethylbilane synthase activity"/>
    <property type="evidence" value="ECO:0007669"/>
    <property type="project" value="UniProtKB-UniRule"/>
</dbReference>
<evidence type="ECO:0000256" key="1">
    <source>
        <dbReference type="ARBA" id="ARBA00002869"/>
    </source>
</evidence>
<evidence type="ECO:0000256" key="4">
    <source>
        <dbReference type="ARBA" id="ARBA00011245"/>
    </source>
</evidence>
<evidence type="ECO:0000256" key="3">
    <source>
        <dbReference type="ARBA" id="ARBA00005638"/>
    </source>
</evidence>
<gene>
    <name evidence="8 11" type="primary">hemC</name>
    <name evidence="11" type="ORF">IC614_09210</name>
</gene>
<dbReference type="HAMAP" id="MF_00260">
    <property type="entry name" value="Porphobil_deam"/>
    <property type="match status" value="1"/>
</dbReference>
<dbReference type="EC" id="2.5.1.61" evidence="8"/>
<dbReference type="AlphaFoldDB" id="A0A7T2GIH3"/>
<protein>
    <recommendedName>
        <fullName evidence="8">Porphobilinogen deaminase</fullName>
        <shortName evidence="8">PBG</shortName>
        <ecNumber evidence="8">2.5.1.61</ecNumber>
    </recommendedName>
    <alternativeName>
        <fullName evidence="8">Hydroxymethylbilane synthase</fullName>
        <shortName evidence="8">HMBS</shortName>
    </alternativeName>
    <alternativeName>
        <fullName evidence="8">Pre-uroporphyrinogen synthase</fullName>
    </alternativeName>
</protein>
<dbReference type="PANTHER" id="PTHR11557:SF0">
    <property type="entry name" value="PORPHOBILINOGEN DEAMINASE"/>
    <property type="match status" value="1"/>
</dbReference>
<dbReference type="PANTHER" id="PTHR11557">
    <property type="entry name" value="PORPHOBILINOGEN DEAMINASE"/>
    <property type="match status" value="1"/>
</dbReference>
<evidence type="ECO:0000256" key="8">
    <source>
        <dbReference type="HAMAP-Rule" id="MF_00260"/>
    </source>
</evidence>
<evidence type="ECO:0000256" key="7">
    <source>
        <dbReference type="ARBA" id="ARBA00048169"/>
    </source>
</evidence>
<comment type="function">
    <text evidence="1 8">Tetrapolymerization of the monopyrrole PBG into the hydroxymethylbilane pre-uroporphyrinogen in several discrete steps.</text>
</comment>
<keyword evidence="5 8" id="KW-0808">Transferase</keyword>
<comment type="subunit">
    <text evidence="4 8">Monomer.</text>
</comment>
<organism evidence="11 12">
    <name type="scientific">Allosphingosinicella flava</name>
    <dbReference type="NCBI Taxonomy" id="2771430"/>
    <lineage>
        <taxon>Bacteria</taxon>
        <taxon>Pseudomonadati</taxon>
        <taxon>Pseudomonadota</taxon>
        <taxon>Alphaproteobacteria</taxon>
        <taxon>Sphingomonadales</taxon>
        <taxon>Sphingomonadaceae</taxon>
        <taxon>Allosphingosinicella</taxon>
    </lineage>
</organism>
<dbReference type="Gene3D" id="3.40.190.10">
    <property type="entry name" value="Periplasmic binding protein-like II"/>
    <property type="match status" value="2"/>
</dbReference>
<dbReference type="InterPro" id="IPR022417">
    <property type="entry name" value="Porphobilin_deaminase_N"/>
</dbReference>